<dbReference type="HOGENOM" id="CLU_092984_4_0_1"/>
<gene>
    <name evidence="8" type="ORF">GUITHDRAFT_151252</name>
</gene>
<keyword evidence="2" id="KW-0805">Transcription regulation</keyword>
<dbReference type="EnsemblProtists" id="EKX50226">
    <property type="protein sequence ID" value="EKX50226"/>
    <property type="gene ID" value="GUITHDRAFT_151252"/>
</dbReference>
<sequence>MTTDVARIFPRRKAGETSISASKSVVTLSKKDISMMFHMKQGDAANMLGISLTALKKACRRVGIDKWPYVRATPTLQLVAPCKSDVDSILAFFQDSTKNGIQAERPEMPAQQSVHAEEEEGHWPRYLVACFDTTLLLEEALKHVESY</sequence>
<accession>L1JNR7</accession>
<evidence type="ECO:0000256" key="6">
    <source>
        <dbReference type="ARBA" id="ARBA00023242"/>
    </source>
</evidence>
<keyword evidence="4" id="KW-0238">DNA-binding</keyword>
<keyword evidence="10" id="KW-1185">Reference proteome</keyword>
<feature type="domain" description="RWP-RK" evidence="7">
    <location>
        <begin position="12"/>
        <end position="99"/>
    </location>
</feature>
<evidence type="ECO:0000313" key="9">
    <source>
        <dbReference type="EnsemblProtists" id="EKX50226"/>
    </source>
</evidence>
<reference evidence="8 10" key="1">
    <citation type="journal article" date="2012" name="Nature">
        <title>Algal genomes reveal evolutionary mosaicism and the fate of nucleomorphs.</title>
        <authorList>
            <consortium name="DOE Joint Genome Institute"/>
            <person name="Curtis B.A."/>
            <person name="Tanifuji G."/>
            <person name="Burki F."/>
            <person name="Gruber A."/>
            <person name="Irimia M."/>
            <person name="Maruyama S."/>
            <person name="Arias M.C."/>
            <person name="Ball S.G."/>
            <person name="Gile G.H."/>
            <person name="Hirakawa Y."/>
            <person name="Hopkins J.F."/>
            <person name="Kuo A."/>
            <person name="Rensing S.A."/>
            <person name="Schmutz J."/>
            <person name="Symeonidi A."/>
            <person name="Elias M."/>
            <person name="Eveleigh R.J."/>
            <person name="Herman E.K."/>
            <person name="Klute M.J."/>
            <person name="Nakayama T."/>
            <person name="Obornik M."/>
            <person name="Reyes-Prieto A."/>
            <person name="Armbrust E.V."/>
            <person name="Aves S.J."/>
            <person name="Beiko R.G."/>
            <person name="Coutinho P."/>
            <person name="Dacks J.B."/>
            <person name="Durnford D.G."/>
            <person name="Fast N.M."/>
            <person name="Green B.R."/>
            <person name="Grisdale C.J."/>
            <person name="Hempel F."/>
            <person name="Henrissat B."/>
            <person name="Hoppner M.P."/>
            <person name="Ishida K."/>
            <person name="Kim E."/>
            <person name="Koreny L."/>
            <person name="Kroth P.G."/>
            <person name="Liu Y."/>
            <person name="Malik S.B."/>
            <person name="Maier U.G."/>
            <person name="McRose D."/>
            <person name="Mock T."/>
            <person name="Neilson J.A."/>
            <person name="Onodera N.T."/>
            <person name="Poole A.M."/>
            <person name="Pritham E.J."/>
            <person name="Richards T.A."/>
            <person name="Rocap G."/>
            <person name="Roy S.W."/>
            <person name="Sarai C."/>
            <person name="Schaack S."/>
            <person name="Shirato S."/>
            <person name="Slamovits C.H."/>
            <person name="Spencer D.F."/>
            <person name="Suzuki S."/>
            <person name="Worden A.Z."/>
            <person name="Zauner S."/>
            <person name="Barry K."/>
            <person name="Bell C."/>
            <person name="Bharti A.K."/>
            <person name="Crow J.A."/>
            <person name="Grimwood J."/>
            <person name="Kramer R."/>
            <person name="Lindquist E."/>
            <person name="Lucas S."/>
            <person name="Salamov A."/>
            <person name="McFadden G.I."/>
            <person name="Lane C.E."/>
            <person name="Keeling P.J."/>
            <person name="Gray M.W."/>
            <person name="Grigoriev I.V."/>
            <person name="Archibald J.M."/>
        </authorList>
    </citation>
    <scope>NUCLEOTIDE SEQUENCE</scope>
    <source>
        <strain evidence="8 10">CCMP2712</strain>
    </source>
</reference>
<keyword evidence="6" id="KW-0539">Nucleus</keyword>
<keyword evidence="5" id="KW-0804">Transcription</keyword>
<dbReference type="GO" id="GO:0003677">
    <property type="term" value="F:DNA binding"/>
    <property type="evidence" value="ECO:0007669"/>
    <property type="project" value="UniProtKB-KW"/>
</dbReference>
<dbReference type="PROSITE" id="PS51519">
    <property type="entry name" value="RWP_RK"/>
    <property type="match status" value="1"/>
</dbReference>
<dbReference type="KEGG" id="gtt:GUITHDRAFT_151252"/>
<evidence type="ECO:0000256" key="2">
    <source>
        <dbReference type="ARBA" id="ARBA00023015"/>
    </source>
</evidence>
<evidence type="ECO:0000259" key="7">
    <source>
        <dbReference type="PROSITE" id="PS51519"/>
    </source>
</evidence>
<dbReference type="InterPro" id="IPR003035">
    <property type="entry name" value="RWP-RK_dom"/>
</dbReference>
<dbReference type="OrthoDB" id="552509at2759"/>
<dbReference type="GeneID" id="17306841"/>
<evidence type="ECO:0000256" key="5">
    <source>
        <dbReference type="ARBA" id="ARBA00023163"/>
    </source>
</evidence>
<dbReference type="AlphaFoldDB" id="L1JNR7"/>
<protein>
    <recommendedName>
        <fullName evidence="7">RWP-RK domain-containing protein</fullName>
    </recommendedName>
</protein>
<comment type="function">
    <text evidence="1">Putative transcription factor.</text>
</comment>
<name>L1JNR7_GUITC</name>
<dbReference type="Pfam" id="PF02042">
    <property type="entry name" value="RWP-RK"/>
    <property type="match status" value="1"/>
</dbReference>
<reference evidence="9" key="3">
    <citation type="submission" date="2016-03" db="UniProtKB">
        <authorList>
            <consortium name="EnsemblProtists"/>
        </authorList>
    </citation>
    <scope>IDENTIFICATION</scope>
</reference>
<evidence type="ECO:0000256" key="4">
    <source>
        <dbReference type="ARBA" id="ARBA00023125"/>
    </source>
</evidence>
<reference evidence="10" key="2">
    <citation type="submission" date="2012-11" db="EMBL/GenBank/DDBJ databases">
        <authorList>
            <person name="Kuo A."/>
            <person name="Curtis B.A."/>
            <person name="Tanifuji G."/>
            <person name="Burki F."/>
            <person name="Gruber A."/>
            <person name="Irimia M."/>
            <person name="Maruyama S."/>
            <person name="Arias M.C."/>
            <person name="Ball S.G."/>
            <person name="Gile G.H."/>
            <person name="Hirakawa Y."/>
            <person name="Hopkins J.F."/>
            <person name="Rensing S.A."/>
            <person name="Schmutz J."/>
            <person name="Symeonidi A."/>
            <person name="Elias M."/>
            <person name="Eveleigh R.J."/>
            <person name="Herman E.K."/>
            <person name="Klute M.J."/>
            <person name="Nakayama T."/>
            <person name="Obornik M."/>
            <person name="Reyes-Prieto A."/>
            <person name="Armbrust E.V."/>
            <person name="Aves S.J."/>
            <person name="Beiko R.G."/>
            <person name="Coutinho P."/>
            <person name="Dacks J.B."/>
            <person name="Durnford D.G."/>
            <person name="Fast N.M."/>
            <person name="Green B.R."/>
            <person name="Grisdale C."/>
            <person name="Hempe F."/>
            <person name="Henrissat B."/>
            <person name="Hoppner M.P."/>
            <person name="Ishida K.-I."/>
            <person name="Kim E."/>
            <person name="Koreny L."/>
            <person name="Kroth P.G."/>
            <person name="Liu Y."/>
            <person name="Malik S.-B."/>
            <person name="Maier U.G."/>
            <person name="McRose D."/>
            <person name="Mock T."/>
            <person name="Neilson J.A."/>
            <person name="Onodera N.T."/>
            <person name="Poole A.M."/>
            <person name="Pritham E.J."/>
            <person name="Richards T.A."/>
            <person name="Rocap G."/>
            <person name="Roy S.W."/>
            <person name="Sarai C."/>
            <person name="Schaack S."/>
            <person name="Shirato S."/>
            <person name="Slamovits C.H."/>
            <person name="Spencer D.F."/>
            <person name="Suzuki S."/>
            <person name="Worden A.Z."/>
            <person name="Zauner S."/>
            <person name="Barry K."/>
            <person name="Bell C."/>
            <person name="Bharti A.K."/>
            <person name="Crow J.A."/>
            <person name="Grimwood J."/>
            <person name="Kramer R."/>
            <person name="Lindquist E."/>
            <person name="Lucas S."/>
            <person name="Salamov A."/>
            <person name="McFadden G.I."/>
            <person name="Lane C.E."/>
            <person name="Keeling P.J."/>
            <person name="Gray M.W."/>
            <person name="Grigoriev I.V."/>
            <person name="Archibald J.M."/>
        </authorList>
    </citation>
    <scope>NUCLEOTIDE SEQUENCE</scope>
    <source>
        <strain evidence="10">CCMP2712</strain>
    </source>
</reference>
<dbReference type="Proteomes" id="UP000011087">
    <property type="component" value="Unassembled WGS sequence"/>
</dbReference>
<dbReference type="PANTHER" id="PTHR46373:SF2">
    <property type="entry name" value="RWP-RK DOMAIN-CONTAINING PROTEIN"/>
    <property type="match status" value="1"/>
</dbReference>
<dbReference type="InterPro" id="IPR044607">
    <property type="entry name" value="RKD-like"/>
</dbReference>
<dbReference type="RefSeq" id="XP_005837206.1">
    <property type="nucleotide sequence ID" value="XM_005837149.1"/>
</dbReference>
<evidence type="ECO:0000256" key="3">
    <source>
        <dbReference type="ARBA" id="ARBA00023054"/>
    </source>
</evidence>
<dbReference type="GO" id="GO:0003700">
    <property type="term" value="F:DNA-binding transcription factor activity"/>
    <property type="evidence" value="ECO:0007669"/>
    <property type="project" value="InterPro"/>
</dbReference>
<dbReference type="EMBL" id="JH992979">
    <property type="protein sequence ID" value="EKX50226.1"/>
    <property type="molecule type" value="Genomic_DNA"/>
</dbReference>
<evidence type="ECO:0000256" key="1">
    <source>
        <dbReference type="ARBA" id="ARBA00004049"/>
    </source>
</evidence>
<organism evidence="8">
    <name type="scientific">Guillardia theta (strain CCMP2712)</name>
    <name type="common">Cryptophyte</name>
    <dbReference type="NCBI Taxonomy" id="905079"/>
    <lineage>
        <taxon>Eukaryota</taxon>
        <taxon>Cryptophyceae</taxon>
        <taxon>Pyrenomonadales</taxon>
        <taxon>Geminigeraceae</taxon>
        <taxon>Guillardia</taxon>
    </lineage>
</organism>
<proteinExistence type="predicted"/>
<dbReference type="PaxDb" id="55529-EKX50226"/>
<dbReference type="PANTHER" id="PTHR46373">
    <property type="entry name" value="PROTEIN RKD4"/>
    <property type="match status" value="1"/>
</dbReference>
<evidence type="ECO:0000313" key="10">
    <source>
        <dbReference type="Proteomes" id="UP000011087"/>
    </source>
</evidence>
<keyword evidence="3" id="KW-0175">Coiled coil</keyword>
<evidence type="ECO:0000313" key="8">
    <source>
        <dbReference type="EMBL" id="EKX50226.1"/>
    </source>
</evidence>